<evidence type="ECO:0000313" key="2">
    <source>
        <dbReference type="EMBL" id="KAK6520454.1"/>
    </source>
</evidence>
<proteinExistence type="predicted"/>
<evidence type="ECO:0008006" key="4">
    <source>
        <dbReference type="Google" id="ProtNLM"/>
    </source>
</evidence>
<protein>
    <recommendedName>
        <fullName evidence="4">Apple domain-containing protein</fullName>
    </recommendedName>
</protein>
<comment type="caution">
    <text evidence="2">The sequence shown here is derived from an EMBL/GenBank/DDBJ whole genome shotgun (WGS) entry which is preliminary data.</text>
</comment>
<reference evidence="2 3" key="1">
    <citation type="submission" date="2019-10" db="EMBL/GenBank/DDBJ databases">
        <authorList>
            <person name="Palmer J.M."/>
        </authorList>
    </citation>
    <scope>NUCLEOTIDE SEQUENCE [LARGE SCALE GENOMIC DNA]</scope>
    <source>
        <strain evidence="2 3">TWF506</strain>
    </source>
</reference>
<dbReference type="AlphaFoldDB" id="A0AAN8RX88"/>
<keyword evidence="3" id="KW-1185">Reference proteome</keyword>
<evidence type="ECO:0000313" key="3">
    <source>
        <dbReference type="Proteomes" id="UP001307849"/>
    </source>
</evidence>
<organism evidence="2 3">
    <name type="scientific">Arthrobotrys conoides</name>
    <dbReference type="NCBI Taxonomy" id="74498"/>
    <lineage>
        <taxon>Eukaryota</taxon>
        <taxon>Fungi</taxon>
        <taxon>Dikarya</taxon>
        <taxon>Ascomycota</taxon>
        <taxon>Pezizomycotina</taxon>
        <taxon>Orbiliomycetes</taxon>
        <taxon>Orbiliales</taxon>
        <taxon>Orbiliaceae</taxon>
        <taxon>Arthrobotrys</taxon>
    </lineage>
</organism>
<sequence length="317" mass="34038">MWFFDTSTLILLAFQLAATIGSAIEDRAVPNCDKKCAKSLIQRNVRSKSYCSSYLRAHGASAHTVTVTAKAKTNCVTVVKTFIFTSLDIFSEASVTTTLPDITVTEYSSTVVIATGPTRVIGRRAVEETKIAPRAAMAAPRCTCRSLSLCSSRTISAACLEIAPLRTITKTVTKPCTTTTTTKSTTRKFTEITSGTFTIVPGFPKTTTINQIHTTLVPEECTRDFYSPPSDIGGAGVFFLEYPDFATNPLECCTACFGRKNCAASAYSNDLGSCSFLVVAERQPGETSGVCPLGKQDFSFIRDFGFGVNTLPGPCGF</sequence>
<keyword evidence="1" id="KW-0732">Signal</keyword>
<evidence type="ECO:0000256" key="1">
    <source>
        <dbReference type="SAM" id="SignalP"/>
    </source>
</evidence>
<feature type="chain" id="PRO_5042837983" description="Apple domain-containing protein" evidence="1">
    <location>
        <begin position="24"/>
        <end position="317"/>
    </location>
</feature>
<gene>
    <name evidence="2" type="ORF">TWF506_000708</name>
</gene>
<dbReference type="EMBL" id="JAVHJM010000001">
    <property type="protein sequence ID" value="KAK6520454.1"/>
    <property type="molecule type" value="Genomic_DNA"/>
</dbReference>
<dbReference type="Proteomes" id="UP001307849">
    <property type="component" value="Unassembled WGS sequence"/>
</dbReference>
<name>A0AAN8RX88_9PEZI</name>
<accession>A0AAN8RX88</accession>
<feature type="signal peptide" evidence="1">
    <location>
        <begin position="1"/>
        <end position="23"/>
    </location>
</feature>